<dbReference type="Proteomes" id="UP000663866">
    <property type="component" value="Unassembled WGS sequence"/>
</dbReference>
<protein>
    <submittedName>
        <fullName evidence="1">Uncharacterized protein</fullName>
    </submittedName>
</protein>
<sequence length="235" mass="27129">METCEFLYISATDSMPKRAVGIKRSWEELKKELDRTGSGYPGAVYFKTISAQGPQLFAVVNNDSVFYNDHGKWHRYITACNIQFGRMEFNNSNPDRSKSEDTISQLQTNESDWVFISHNGQEQYYLEEEHIQLEHDRNDSIFQHIFKYQITDLILYNNDEDHDTMSLITYIVNVYASIMVLFQNSQHLTVVSSPVNHYPPLCLSVQEQPIDFSSTLTVLCIKVLSLYDCLALLDG</sequence>
<accession>A0A819U399</accession>
<evidence type="ECO:0000313" key="1">
    <source>
        <dbReference type="EMBL" id="CAF4088099.1"/>
    </source>
</evidence>
<gene>
    <name evidence="1" type="ORF">OVN521_LOCUS20192</name>
</gene>
<organism evidence="1 2">
    <name type="scientific">Rotaria magnacalcarata</name>
    <dbReference type="NCBI Taxonomy" id="392030"/>
    <lineage>
        <taxon>Eukaryota</taxon>
        <taxon>Metazoa</taxon>
        <taxon>Spiralia</taxon>
        <taxon>Gnathifera</taxon>
        <taxon>Rotifera</taxon>
        <taxon>Eurotatoria</taxon>
        <taxon>Bdelloidea</taxon>
        <taxon>Philodinida</taxon>
        <taxon>Philodinidae</taxon>
        <taxon>Rotaria</taxon>
    </lineage>
</organism>
<reference evidence="1" key="1">
    <citation type="submission" date="2021-02" db="EMBL/GenBank/DDBJ databases">
        <authorList>
            <person name="Nowell W R."/>
        </authorList>
    </citation>
    <scope>NUCLEOTIDE SEQUENCE</scope>
</reference>
<dbReference type="EMBL" id="CAJOBG010003944">
    <property type="protein sequence ID" value="CAF4088099.1"/>
    <property type="molecule type" value="Genomic_DNA"/>
</dbReference>
<comment type="caution">
    <text evidence="1">The sequence shown here is derived from an EMBL/GenBank/DDBJ whole genome shotgun (WGS) entry which is preliminary data.</text>
</comment>
<evidence type="ECO:0000313" key="2">
    <source>
        <dbReference type="Proteomes" id="UP000663866"/>
    </source>
</evidence>
<name>A0A819U399_9BILA</name>
<proteinExistence type="predicted"/>
<keyword evidence="2" id="KW-1185">Reference proteome</keyword>
<dbReference type="AlphaFoldDB" id="A0A819U399"/>